<organism evidence="1 2">
    <name type="scientific">Megaselia scalaris</name>
    <name type="common">Humpbacked fly</name>
    <name type="synonym">Phora scalaris</name>
    <dbReference type="NCBI Taxonomy" id="36166"/>
    <lineage>
        <taxon>Eukaryota</taxon>
        <taxon>Metazoa</taxon>
        <taxon>Ecdysozoa</taxon>
        <taxon>Arthropoda</taxon>
        <taxon>Hexapoda</taxon>
        <taxon>Insecta</taxon>
        <taxon>Pterygota</taxon>
        <taxon>Neoptera</taxon>
        <taxon>Endopterygota</taxon>
        <taxon>Diptera</taxon>
        <taxon>Brachycera</taxon>
        <taxon>Muscomorpha</taxon>
        <taxon>Platypezoidea</taxon>
        <taxon>Phoridae</taxon>
        <taxon>Megaseliini</taxon>
        <taxon>Megaselia</taxon>
    </lineage>
</organism>
<dbReference type="EnsemblMetazoa" id="MESCA008017-RA">
    <property type="protein sequence ID" value="MESCA008017-PA"/>
    <property type="gene ID" value="MESCA008017"/>
</dbReference>
<name>T1GW46_MEGSC</name>
<evidence type="ECO:0000313" key="2">
    <source>
        <dbReference type="Proteomes" id="UP000015102"/>
    </source>
</evidence>
<protein>
    <submittedName>
        <fullName evidence="1">Uncharacterized protein</fullName>
    </submittedName>
</protein>
<dbReference type="EMBL" id="CAQQ02198808">
    <property type="status" value="NOT_ANNOTATED_CDS"/>
    <property type="molecule type" value="Genomic_DNA"/>
</dbReference>
<proteinExistence type="predicted"/>
<dbReference type="AlphaFoldDB" id="T1GW46"/>
<accession>T1GW46</accession>
<reference evidence="2" key="1">
    <citation type="submission" date="2013-02" db="EMBL/GenBank/DDBJ databases">
        <authorList>
            <person name="Hughes D."/>
        </authorList>
    </citation>
    <scope>NUCLEOTIDE SEQUENCE</scope>
    <source>
        <strain>Durham</strain>
        <strain evidence="2">NC isolate 2 -- Noor lab</strain>
    </source>
</reference>
<keyword evidence="2" id="KW-1185">Reference proteome</keyword>
<sequence length="85" mass="9790">MKGYSKDELVDVGKQENIYFPFYVHIGIETLSKRIIFFITLKSTADASFEDIRISKLNPEENGTLLKGIWLNLLNKVSNFFAKCQ</sequence>
<reference evidence="1" key="2">
    <citation type="submission" date="2015-06" db="UniProtKB">
        <authorList>
            <consortium name="EnsemblMetazoa"/>
        </authorList>
    </citation>
    <scope>IDENTIFICATION</scope>
</reference>
<evidence type="ECO:0000313" key="1">
    <source>
        <dbReference type="EnsemblMetazoa" id="MESCA008017-PA"/>
    </source>
</evidence>
<dbReference type="Proteomes" id="UP000015102">
    <property type="component" value="Unassembled WGS sequence"/>
</dbReference>
<dbReference type="EMBL" id="CAQQ02198809">
    <property type="status" value="NOT_ANNOTATED_CDS"/>
    <property type="molecule type" value="Genomic_DNA"/>
</dbReference>
<dbReference type="HOGENOM" id="CLU_2515242_0_0_1"/>